<proteinExistence type="predicted"/>
<dbReference type="AlphaFoldDB" id="A0A7S3ZAW3"/>
<gene>
    <name evidence="2" type="ORF">LGLO00237_LOCUS29286</name>
</gene>
<dbReference type="EMBL" id="HBIV01041592">
    <property type="protein sequence ID" value="CAE0677505.1"/>
    <property type="molecule type" value="Transcribed_RNA"/>
</dbReference>
<sequence length="740" mass="79437">MRDEIVEKKEKIRPGDEPSFLQKISTLQRLSRAFRMNSPLPDSFADKFVSCVAWLAERAEDTPRDVLEKEVPLLLRIVERALAPLDPIKPSGSAGSHEDASGDSADVPLRSRMGLPAPLDTMMTDHSETLAHSIMVLRTWAEAPQTRARASKRRIARYFRRMKRVARLTVEGSLSEPTGTLAGATLPNALHLYFAASSCLGDGAIWSCCKDWLSAKEGARALVGAEESQLKRLFRAWASYLATGAWGVRGARTSLETVVGLWKSAETPAPENLHVCIMELFQAACVPFVNSKDGEALWDWAVALCDSDAKTATTDSRMDQIPLFASLGAFISHPNSPSLGTKPDAPPAPVAVLHKLTPPPPVPPIAPSGANARQRRLIALAWTRLEASPKATRDPRALPLLRASLAGATDAAALRRESEATATWIESDTFASVPVMVKVLAATAKATGPEAVQAALETMVDVGIRAAQAFESVEGGGGEQRHEQGAEGPKEVQKVERTLFMSTILLLHDLFVPLSSGPTTAAETIATDLSSAGASSHADPSTEEEIEETSSPATITSPSLTALALSAISHVEFARVHFPLYAPLLSHLLTLRPSETCECFLKTHLRLRPNTTITDLTRTSAPVFATVAASSSENKPGKQDADGVARAFFLMYVLLRWAGLEVLSGREAWSLGVGVGVDYLSHPNRHVAQRAHALIQASLARVWADVEEEDGLDTKHYPDAEAGNAGGAGGGSHVDVIFLF</sequence>
<evidence type="ECO:0000256" key="1">
    <source>
        <dbReference type="SAM" id="MobiDB-lite"/>
    </source>
</evidence>
<protein>
    <submittedName>
        <fullName evidence="2">Uncharacterized protein</fullName>
    </submittedName>
</protein>
<organism evidence="2">
    <name type="scientific">Lotharella globosa</name>
    <dbReference type="NCBI Taxonomy" id="91324"/>
    <lineage>
        <taxon>Eukaryota</taxon>
        <taxon>Sar</taxon>
        <taxon>Rhizaria</taxon>
        <taxon>Cercozoa</taxon>
        <taxon>Chlorarachniophyceae</taxon>
        <taxon>Lotharella</taxon>
    </lineage>
</organism>
<feature type="region of interest" description="Disordered" evidence="1">
    <location>
        <begin position="86"/>
        <end position="110"/>
    </location>
</feature>
<feature type="region of interest" description="Disordered" evidence="1">
    <location>
        <begin position="530"/>
        <end position="553"/>
    </location>
</feature>
<accession>A0A7S3ZAW3</accession>
<evidence type="ECO:0000313" key="2">
    <source>
        <dbReference type="EMBL" id="CAE0677505.1"/>
    </source>
</evidence>
<reference evidence="2" key="1">
    <citation type="submission" date="2021-01" db="EMBL/GenBank/DDBJ databases">
        <authorList>
            <person name="Corre E."/>
            <person name="Pelletier E."/>
            <person name="Niang G."/>
            <person name="Scheremetjew M."/>
            <person name="Finn R."/>
            <person name="Kale V."/>
            <person name="Holt S."/>
            <person name="Cochrane G."/>
            <person name="Meng A."/>
            <person name="Brown T."/>
            <person name="Cohen L."/>
        </authorList>
    </citation>
    <scope>NUCLEOTIDE SEQUENCE</scope>
    <source>
        <strain evidence="2">CCCM811</strain>
    </source>
</reference>
<name>A0A7S3ZAW3_9EUKA</name>